<accession>A0A1H8UXZ6</accession>
<dbReference type="InterPro" id="IPR058276">
    <property type="entry name" value="DUF7970"/>
</dbReference>
<dbReference type="EMBL" id="FOCX01000031">
    <property type="protein sequence ID" value="SEP07814.1"/>
    <property type="molecule type" value="Genomic_DNA"/>
</dbReference>
<feature type="region of interest" description="Disordered" evidence="1">
    <location>
        <begin position="1"/>
        <end position="75"/>
    </location>
</feature>
<evidence type="ECO:0000313" key="2">
    <source>
        <dbReference type="EMBL" id="SEP07814.1"/>
    </source>
</evidence>
<keyword evidence="3" id="KW-1185">Reference proteome</keyword>
<proteinExistence type="predicted"/>
<reference evidence="3" key="1">
    <citation type="submission" date="2016-10" db="EMBL/GenBank/DDBJ databases">
        <authorList>
            <person name="Varghese N."/>
            <person name="Submissions S."/>
        </authorList>
    </citation>
    <scope>NUCLEOTIDE SEQUENCE [LARGE SCALE GENOMIC DNA]</scope>
    <source>
        <strain evidence="3">IBRC-M 10043</strain>
    </source>
</reference>
<dbReference type="OrthoDB" id="205962at2157"/>
<dbReference type="Pfam" id="PF25925">
    <property type="entry name" value="DUF7970"/>
    <property type="match status" value="1"/>
</dbReference>
<evidence type="ECO:0000256" key="1">
    <source>
        <dbReference type="SAM" id="MobiDB-lite"/>
    </source>
</evidence>
<name>A0A1H8UXZ6_9EURY</name>
<dbReference type="AlphaFoldDB" id="A0A1H8UXZ6"/>
<protein>
    <submittedName>
        <fullName evidence="2">Uncharacterized protein</fullName>
    </submittedName>
</protein>
<sequence>MKQGSTDDPFAEDTGSETGTDTDDDTGESTTKDPETQPSQDGTAGGTIEESSAADTDDDNGSDASRLPYIYARDSVKDGRQQRPIFLRDEIEDGIPKLVGELEDRFGENVYRTDVMEAAVEVAQEHPDLLEAKLEEWGYGWD</sequence>
<dbReference type="RefSeq" id="WP_092663715.1">
    <property type="nucleotide sequence ID" value="NZ_FOCX01000031.1"/>
</dbReference>
<feature type="compositionally biased region" description="Acidic residues" evidence="1">
    <location>
        <begin position="9"/>
        <end position="27"/>
    </location>
</feature>
<dbReference type="Proteomes" id="UP000198775">
    <property type="component" value="Unassembled WGS sequence"/>
</dbReference>
<evidence type="ECO:0000313" key="3">
    <source>
        <dbReference type="Proteomes" id="UP000198775"/>
    </source>
</evidence>
<gene>
    <name evidence="2" type="ORF">SAMN05216388_103151</name>
</gene>
<organism evidence="2 3">
    <name type="scientific">Halorientalis persicus</name>
    <dbReference type="NCBI Taxonomy" id="1367881"/>
    <lineage>
        <taxon>Archaea</taxon>
        <taxon>Methanobacteriati</taxon>
        <taxon>Methanobacteriota</taxon>
        <taxon>Stenosarchaea group</taxon>
        <taxon>Halobacteria</taxon>
        <taxon>Halobacteriales</taxon>
        <taxon>Haloarculaceae</taxon>
        <taxon>Halorientalis</taxon>
    </lineage>
</organism>